<dbReference type="Proteomes" id="UP000291591">
    <property type="component" value="Unassembled WGS sequence"/>
</dbReference>
<keyword evidence="4" id="KW-1185">Reference proteome</keyword>
<organism evidence="3 4">
    <name type="scientific">Pseudonocardia sediminis</name>
    <dbReference type="NCBI Taxonomy" id="1397368"/>
    <lineage>
        <taxon>Bacteria</taxon>
        <taxon>Bacillati</taxon>
        <taxon>Actinomycetota</taxon>
        <taxon>Actinomycetes</taxon>
        <taxon>Pseudonocardiales</taxon>
        <taxon>Pseudonocardiaceae</taxon>
        <taxon>Pseudonocardia</taxon>
    </lineage>
</organism>
<dbReference type="InterPro" id="IPR001173">
    <property type="entry name" value="Glyco_trans_2-like"/>
</dbReference>
<dbReference type="EMBL" id="SHKL01000001">
    <property type="protein sequence ID" value="RZT87873.1"/>
    <property type="molecule type" value="Genomic_DNA"/>
</dbReference>
<accession>A0A4Q7V535</accession>
<dbReference type="InterPro" id="IPR050834">
    <property type="entry name" value="Glycosyltransf_2"/>
</dbReference>
<evidence type="ECO:0000313" key="3">
    <source>
        <dbReference type="EMBL" id="RZT87873.1"/>
    </source>
</evidence>
<dbReference type="InterPro" id="IPR029044">
    <property type="entry name" value="Nucleotide-diphossugar_trans"/>
</dbReference>
<dbReference type="RefSeq" id="WP_130291963.1">
    <property type="nucleotide sequence ID" value="NZ_SHKL01000001.1"/>
</dbReference>
<dbReference type="AlphaFoldDB" id="A0A4Q7V535"/>
<dbReference type="Pfam" id="PF00535">
    <property type="entry name" value="Glycos_transf_2"/>
    <property type="match status" value="1"/>
</dbReference>
<dbReference type="GO" id="GO:0016740">
    <property type="term" value="F:transferase activity"/>
    <property type="evidence" value="ECO:0007669"/>
    <property type="project" value="UniProtKB-KW"/>
</dbReference>
<feature type="transmembrane region" description="Helical" evidence="1">
    <location>
        <begin position="301"/>
        <end position="322"/>
    </location>
</feature>
<dbReference type="GO" id="GO:0044010">
    <property type="term" value="P:single-species biofilm formation"/>
    <property type="evidence" value="ECO:0007669"/>
    <property type="project" value="TreeGrafter"/>
</dbReference>
<keyword evidence="1" id="KW-0472">Membrane</keyword>
<gene>
    <name evidence="3" type="ORF">EV383_4805</name>
</gene>
<evidence type="ECO:0000313" key="4">
    <source>
        <dbReference type="Proteomes" id="UP000291591"/>
    </source>
</evidence>
<keyword evidence="1" id="KW-1133">Transmembrane helix</keyword>
<sequence length="347" mass="37981">MQLTGPTEASPVPTPAISILSSAYRTEDKLEAMILSVLAQTRSDWELIVVDNGPSDTIASIVQRYTDDSRIRLIRQTNSGVSGGVNAAAAQARGTYLVVLHSDDQLTPEYCSRMGGILDDDPAIDVVCCDAHLISASTGEPLHHSFRTNLANRRFTARVTLTDLLAGRPLYYVGAFRRAAWAAGGGYSSDPPNIEDRLLYLRILGAGGSIVEIPDRLSRYMLDDNSATYHPDSSRQMQRSLEQVHVEAARASGRPQDLAALEVGLRRSRYVQALRRARFAFIAGDVSEARTEARQALAQRWTLRAGAVFAGLTVAPGVLRLVHPTKRMMTERFASFGARTVRRVASR</sequence>
<proteinExistence type="predicted"/>
<dbReference type="PANTHER" id="PTHR43685">
    <property type="entry name" value="GLYCOSYLTRANSFERASE"/>
    <property type="match status" value="1"/>
</dbReference>
<keyword evidence="1" id="KW-0812">Transmembrane</keyword>
<evidence type="ECO:0000259" key="2">
    <source>
        <dbReference type="Pfam" id="PF00535"/>
    </source>
</evidence>
<dbReference type="Gene3D" id="3.90.550.10">
    <property type="entry name" value="Spore Coat Polysaccharide Biosynthesis Protein SpsA, Chain A"/>
    <property type="match status" value="1"/>
</dbReference>
<feature type="domain" description="Glycosyltransferase 2-like" evidence="2">
    <location>
        <begin position="18"/>
        <end position="168"/>
    </location>
</feature>
<name>A0A4Q7V535_PSEST</name>
<comment type="caution">
    <text evidence="3">The sequence shown here is derived from an EMBL/GenBank/DDBJ whole genome shotgun (WGS) entry which is preliminary data.</text>
</comment>
<dbReference type="PANTHER" id="PTHR43685:SF2">
    <property type="entry name" value="GLYCOSYLTRANSFERASE 2-LIKE DOMAIN-CONTAINING PROTEIN"/>
    <property type="match status" value="1"/>
</dbReference>
<keyword evidence="3" id="KW-0808">Transferase</keyword>
<dbReference type="OrthoDB" id="3177103at2"/>
<dbReference type="SUPFAM" id="SSF53448">
    <property type="entry name" value="Nucleotide-diphospho-sugar transferases"/>
    <property type="match status" value="1"/>
</dbReference>
<protein>
    <submittedName>
        <fullName evidence="3">Glycosyl transferase family 2</fullName>
    </submittedName>
</protein>
<evidence type="ECO:0000256" key="1">
    <source>
        <dbReference type="SAM" id="Phobius"/>
    </source>
</evidence>
<reference evidence="3 4" key="1">
    <citation type="submission" date="2019-02" db="EMBL/GenBank/DDBJ databases">
        <title>Sequencing the genomes of 1000 actinobacteria strains.</title>
        <authorList>
            <person name="Klenk H.-P."/>
        </authorList>
    </citation>
    <scope>NUCLEOTIDE SEQUENCE [LARGE SCALE GENOMIC DNA]</scope>
    <source>
        <strain evidence="3 4">DSM 45779</strain>
    </source>
</reference>